<dbReference type="PROSITE" id="PS01031">
    <property type="entry name" value="SHSP"/>
    <property type="match status" value="1"/>
</dbReference>
<dbReference type="CDD" id="cd06464">
    <property type="entry name" value="ACD_sHsps-like"/>
    <property type="match status" value="1"/>
</dbReference>
<evidence type="ECO:0000256" key="2">
    <source>
        <dbReference type="RuleBase" id="RU003616"/>
    </source>
</evidence>
<dbReference type="RefSeq" id="WP_201847442.1">
    <property type="nucleotide sequence ID" value="NZ_JABBYC010000019.1"/>
</dbReference>
<reference evidence="4 5" key="1">
    <citation type="journal article" date="2021" name="Arch. Microbiol.">
        <title>Myceligenerans indicum sp. nov., an actinobacterium isolated from mangrove sediment of Sundarbans, India.</title>
        <authorList>
            <person name="Asha K."/>
            <person name="Bhadury P."/>
        </authorList>
    </citation>
    <scope>NUCLEOTIDE SEQUENCE [LARGE SCALE GENOMIC DNA]</scope>
    <source>
        <strain evidence="4 5">I2</strain>
    </source>
</reference>
<dbReference type="Pfam" id="PF00011">
    <property type="entry name" value="HSP20"/>
    <property type="match status" value="1"/>
</dbReference>
<sequence length="159" mass="18122">MSLIKRESRATTPHDLFGRFDTMFDEWARSLPFRRGSGQELRWPFRDDMIRVDEYHDKDALVVRAEIPGTDPEKDVEVTVGDGMLRIFAEHEVEERDEQKGYLRRELRSGSFSRTLPLPEGVSGDDIAASCKDGILEIRIPLPETPEPAEAKRIPVAKG</sequence>
<evidence type="ECO:0000259" key="3">
    <source>
        <dbReference type="PROSITE" id="PS01031"/>
    </source>
</evidence>
<gene>
    <name evidence="4" type="ORF">HGK34_11790</name>
</gene>
<dbReference type="PANTHER" id="PTHR11527">
    <property type="entry name" value="HEAT-SHOCK PROTEIN 20 FAMILY MEMBER"/>
    <property type="match status" value="1"/>
</dbReference>
<dbReference type="InterPro" id="IPR002068">
    <property type="entry name" value="A-crystallin/Hsp20_dom"/>
</dbReference>
<keyword evidence="5" id="KW-1185">Reference proteome</keyword>
<dbReference type="InterPro" id="IPR031107">
    <property type="entry name" value="Small_HSP"/>
</dbReference>
<dbReference type="SUPFAM" id="SSF49764">
    <property type="entry name" value="HSP20-like chaperones"/>
    <property type="match status" value="1"/>
</dbReference>
<accession>A0ABS1LL50</accession>
<organism evidence="4 5">
    <name type="scientific">Myceligenerans indicum</name>
    <dbReference type="NCBI Taxonomy" id="2593663"/>
    <lineage>
        <taxon>Bacteria</taxon>
        <taxon>Bacillati</taxon>
        <taxon>Actinomycetota</taxon>
        <taxon>Actinomycetes</taxon>
        <taxon>Micrococcales</taxon>
        <taxon>Promicromonosporaceae</taxon>
        <taxon>Myceligenerans</taxon>
    </lineage>
</organism>
<dbReference type="EMBL" id="JABBYC010000019">
    <property type="protein sequence ID" value="MBL0886951.1"/>
    <property type="molecule type" value="Genomic_DNA"/>
</dbReference>
<dbReference type="Gene3D" id="2.60.40.790">
    <property type="match status" value="1"/>
</dbReference>
<feature type="domain" description="SHSP" evidence="3">
    <location>
        <begin position="43"/>
        <end position="157"/>
    </location>
</feature>
<proteinExistence type="inferred from homology"/>
<protein>
    <submittedName>
        <fullName evidence="4">Hsp20/alpha crystallin family protein</fullName>
    </submittedName>
</protein>
<name>A0ABS1LL50_9MICO</name>
<dbReference type="Proteomes" id="UP000675409">
    <property type="component" value="Unassembled WGS sequence"/>
</dbReference>
<dbReference type="InterPro" id="IPR008978">
    <property type="entry name" value="HSP20-like_chaperone"/>
</dbReference>
<evidence type="ECO:0000256" key="1">
    <source>
        <dbReference type="PROSITE-ProRule" id="PRU00285"/>
    </source>
</evidence>
<comment type="similarity">
    <text evidence="1 2">Belongs to the small heat shock protein (HSP20) family.</text>
</comment>
<evidence type="ECO:0000313" key="4">
    <source>
        <dbReference type="EMBL" id="MBL0886951.1"/>
    </source>
</evidence>
<evidence type="ECO:0000313" key="5">
    <source>
        <dbReference type="Proteomes" id="UP000675409"/>
    </source>
</evidence>
<comment type="caution">
    <text evidence="4">The sequence shown here is derived from an EMBL/GenBank/DDBJ whole genome shotgun (WGS) entry which is preliminary data.</text>
</comment>